<reference evidence="2" key="2">
    <citation type="submission" date="2025-09" db="UniProtKB">
        <authorList>
            <consortium name="Ensembl"/>
        </authorList>
    </citation>
    <scope>IDENTIFICATION</scope>
</reference>
<protein>
    <submittedName>
        <fullName evidence="2">Uncharacterized protein</fullName>
    </submittedName>
</protein>
<reference evidence="2" key="1">
    <citation type="submission" date="2025-08" db="UniProtKB">
        <authorList>
            <consortium name="Ensembl"/>
        </authorList>
    </citation>
    <scope>IDENTIFICATION</scope>
</reference>
<dbReference type="AlphaFoldDB" id="A0A8C5L342"/>
<keyword evidence="3" id="KW-1185">Reference proteome</keyword>
<accession>A0A8C5L342</accession>
<feature type="region of interest" description="Disordered" evidence="1">
    <location>
        <begin position="1"/>
        <end position="90"/>
    </location>
</feature>
<sequence length="245" mass="27276">ESQLAVFSSSVFRVLHERKRENRKHEDPPEERHSPREHVLRNGGGPRGAGSKAKGTGEEDAAEESPLLGKAAPRHDAKGNGIPALESSPPTTKNFHIYDVPPFFPLSCADSEVGVAHLPQQGPFRHWMDAKVEEKLTGWKERRSRFGDINVHKCYQFGKIFSPFQALATTEMRRLVFPRELPVSSHMQTMGASCFGDMTLQDSPLCPTQLGLGKNANSHDEEKAAGHIKVPLFPPIFNAKKYDMK</sequence>
<dbReference type="Ensembl" id="ENSJJAT00000024033.1">
    <property type="protein sequence ID" value="ENSJJAP00000017513.1"/>
    <property type="gene ID" value="ENSJJAG00000019045.1"/>
</dbReference>
<feature type="compositionally biased region" description="Polar residues" evidence="1">
    <location>
        <begin position="1"/>
        <end position="11"/>
    </location>
</feature>
<name>A0A8C5L342_JACJA</name>
<dbReference type="Proteomes" id="UP000694385">
    <property type="component" value="Unassembled WGS sequence"/>
</dbReference>
<evidence type="ECO:0000256" key="1">
    <source>
        <dbReference type="SAM" id="MobiDB-lite"/>
    </source>
</evidence>
<evidence type="ECO:0000313" key="3">
    <source>
        <dbReference type="Proteomes" id="UP000694385"/>
    </source>
</evidence>
<feature type="compositionally biased region" description="Basic and acidic residues" evidence="1">
    <location>
        <begin position="14"/>
        <end position="40"/>
    </location>
</feature>
<dbReference type="GeneTree" id="ENSGT00390000014141"/>
<organism evidence="2 3">
    <name type="scientific">Jaculus jaculus</name>
    <name type="common">Lesser Egyptian jerboa</name>
    <dbReference type="NCBI Taxonomy" id="51337"/>
    <lineage>
        <taxon>Eukaryota</taxon>
        <taxon>Metazoa</taxon>
        <taxon>Chordata</taxon>
        <taxon>Craniata</taxon>
        <taxon>Vertebrata</taxon>
        <taxon>Euteleostomi</taxon>
        <taxon>Mammalia</taxon>
        <taxon>Eutheria</taxon>
        <taxon>Euarchontoglires</taxon>
        <taxon>Glires</taxon>
        <taxon>Rodentia</taxon>
        <taxon>Myomorpha</taxon>
        <taxon>Dipodoidea</taxon>
        <taxon>Dipodidae</taxon>
        <taxon>Dipodinae</taxon>
        <taxon>Jaculus</taxon>
    </lineage>
</organism>
<evidence type="ECO:0000313" key="2">
    <source>
        <dbReference type="Ensembl" id="ENSJJAP00000017513.1"/>
    </source>
</evidence>
<dbReference type="OMA" id="YDDIRAP"/>
<proteinExistence type="predicted"/>